<evidence type="ECO:0000313" key="3">
    <source>
        <dbReference type="Proteomes" id="UP000004870"/>
    </source>
</evidence>
<sequence>MNDKRFPHDDPHLMHNGRNLRKNMTPAEQRLWKHLRGKRLGGYRFRRQQPLGQYILDFVCVDANRRRATRRTNRL</sequence>
<organism evidence="2 3">
    <name type="scientific">Cardiobacterium hominis (strain ATCC 15826 / DSM 8339 / NCTC 10426 / 6573)</name>
    <dbReference type="NCBI Taxonomy" id="638300"/>
    <lineage>
        <taxon>Bacteria</taxon>
        <taxon>Pseudomonadati</taxon>
        <taxon>Pseudomonadota</taxon>
        <taxon>Gammaproteobacteria</taxon>
        <taxon>Cardiobacteriales</taxon>
        <taxon>Cardiobacteriaceae</taxon>
        <taxon>Cardiobacterium</taxon>
    </lineage>
</organism>
<feature type="domain" description="DUF559" evidence="1">
    <location>
        <begin position="14"/>
        <end position="63"/>
    </location>
</feature>
<keyword evidence="3" id="KW-1185">Reference proteome</keyword>
<dbReference type="Proteomes" id="UP000004870">
    <property type="component" value="Unassembled WGS sequence"/>
</dbReference>
<dbReference type="PANTHER" id="PTHR38590:SF1">
    <property type="entry name" value="BLL0828 PROTEIN"/>
    <property type="match status" value="1"/>
</dbReference>
<dbReference type="InterPro" id="IPR011335">
    <property type="entry name" value="Restrct_endonuc-II-like"/>
</dbReference>
<gene>
    <name evidence="2" type="ORF">HMPREF0198_1436</name>
</gene>
<dbReference type="AlphaFoldDB" id="C8NAA8"/>
<dbReference type="HOGENOM" id="CLU_2664334_0_0_6"/>
<protein>
    <recommendedName>
        <fullName evidence="1">DUF559 domain-containing protein</fullName>
    </recommendedName>
</protein>
<dbReference type="PANTHER" id="PTHR38590">
    <property type="entry name" value="BLL0828 PROTEIN"/>
    <property type="match status" value="1"/>
</dbReference>
<evidence type="ECO:0000313" key="2">
    <source>
        <dbReference type="EMBL" id="EEV88451.1"/>
    </source>
</evidence>
<dbReference type="EMBL" id="ACKY01000071">
    <property type="protein sequence ID" value="EEV88451.1"/>
    <property type="molecule type" value="Genomic_DNA"/>
</dbReference>
<dbReference type="InterPro" id="IPR047216">
    <property type="entry name" value="Endonuclease_DUF559_bact"/>
</dbReference>
<proteinExistence type="predicted"/>
<dbReference type="InterPro" id="IPR007569">
    <property type="entry name" value="DUF559"/>
</dbReference>
<dbReference type="Pfam" id="PF04480">
    <property type="entry name" value="DUF559"/>
    <property type="match status" value="1"/>
</dbReference>
<dbReference type="SUPFAM" id="SSF52980">
    <property type="entry name" value="Restriction endonuclease-like"/>
    <property type="match status" value="1"/>
</dbReference>
<name>C8NAA8_CARH6</name>
<accession>C8NAA8</accession>
<reference evidence="2 3" key="1">
    <citation type="submission" date="2009-08" db="EMBL/GenBank/DDBJ databases">
        <authorList>
            <person name="Qin X."/>
            <person name="Bachman B."/>
            <person name="Battles P."/>
            <person name="Bell A."/>
            <person name="Bess C."/>
            <person name="Bickham C."/>
            <person name="Chaboub L."/>
            <person name="Chen D."/>
            <person name="Coyle M."/>
            <person name="Deiros D.R."/>
            <person name="Dinh H."/>
            <person name="Forbes L."/>
            <person name="Fowler G."/>
            <person name="Francisco L."/>
            <person name="Fu Q."/>
            <person name="Gubbala S."/>
            <person name="Hale W."/>
            <person name="Han Y."/>
            <person name="Hemphill L."/>
            <person name="Highlander S.K."/>
            <person name="Hirani K."/>
            <person name="Hogues M."/>
            <person name="Jackson L."/>
            <person name="Jakkamsetti A."/>
            <person name="Javaid M."/>
            <person name="Jiang H."/>
            <person name="Korchina V."/>
            <person name="Kovar C."/>
            <person name="Lara F."/>
            <person name="Lee S."/>
            <person name="Mata R."/>
            <person name="Mathew T."/>
            <person name="Moen C."/>
            <person name="Morales K."/>
            <person name="Munidasa M."/>
            <person name="Nazareth L."/>
            <person name="Ngo R."/>
            <person name="Nguyen L."/>
            <person name="Okwuonu G."/>
            <person name="Ongeri F."/>
            <person name="Patil S."/>
            <person name="Petrosino J."/>
            <person name="Pham C."/>
            <person name="Pham P."/>
            <person name="Pu L.-L."/>
            <person name="Puazo M."/>
            <person name="Raj R."/>
            <person name="Reid J."/>
            <person name="Rouhana J."/>
            <person name="Saada N."/>
            <person name="Shang Y."/>
            <person name="Simmons D."/>
            <person name="Thornton R."/>
            <person name="Warren J."/>
            <person name="Weissenberger G."/>
            <person name="Zhang J."/>
            <person name="Zhang L."/>
            <person name="Zhou C."/>
            <person name="Zhu D."/>
            <person name="Muzny D."/>
            <person name="Worley K."/>
            <person name="Gibbs R."/>
        </authorList>
    </citation>
    <scope>NUCLEOTIDE SEQUENCE [LARGE SCALE GENOMIC DNA]</scope>
    <source>
        <strain evidence="3">ATCC 15826 / DSM 8339 / NCTC 10426 / 6573</strain>
    </source>
</reference>
<evidence type="ECO:0000259" key="1">
    <source>
        <dbReference type="Pfam" id="PF04480"/>
    </source>
</evidence>
<comment type="caution">
    <text evidence="2">The sequence shown here is derived from an EMBL/GenBank/DDBJ whole genome shotgun (WGS) entry which is preliminary data.</text>
</comment>